<dbReference type="AlphaFoldDB" id="A0A2D4IBP0"/>
<sequence>MSISCLGRHGWRKKTMSPNSCAECEQSSCPEVFSVVLRLSPVELHVFCFDSLNTISRLFSSSWQLISAVNSILKLGNSPWNWEKQQKKAYNTCLLGQLLKSPGVKEEKHLFQCPL</sequence>
<protein>
    <submittedName>
        <fullName evidence="1">Uncharacterized protein</fullName>
    </submittedName>
</protein>
<organism evidence="1">
    <name type="scientific">Micrurus lemniscatus lemniscatus</name>
    <dbReference type="NCBI Taxonomy" id="129467"/>
    <lineage>
        <taxon>Eukaryota</taxon>
        <taxon>Metazoa</taxon>
        <taxon>Chordata</taxon>
        <taxon>Craniata</taxon>
        <taxon>Vertebrata</taxon>
        <taxon>Euteleostomi</taxon>
        <taxon>Lepidosauria</taxon>
        <taxon>Squamata</taxon>
        <taxon>Bifurcata</taxon>
        <taxon>Unidentata</taxon>
        <taxon>Episquamata</taxon>
        <taxon>Toxicofera</taxon>
        <taxon>Serpentes</taxon>
        <taxon>Colubroidea</taxon>
        <taxon>Elapidae</taxon>
        <taxon>Elapinae</taxon>
        <taxon>Micrurus</taxon>
    </lineage>
</organism>
<accession>A0A2D4IBP0</accession>
<evidence type="ECO:0000313" key="1">
    <source>
        <dbReference type="EMBL" id="LAA81646.1"/>
    </source>
</evidence>
<reference evidence="1" key="1">
    <citation type="submission" date="2017-07" db="EMBL/GenBank/DDBJ databases">
        <authorList>
            <person name="Mikheyev A."/>
            <person name="Grau M."/>
        </authorList>
    </citation>
    <scope>NUCLEOTIDE SEQUENCE</scope>
    <source>
        <tissue evidence="1">Venom_gland</tissue>
    </source>
</reference>
<name>A0A2D4IBP0_MICLE</name>
<proteinExistence type="predicted"/>
<dbReference type="EMBL" id="IACK01086427">
    <property type="protein sequence ID" value="LAA81646.1"/>
    <property type="molecule type" value="Transcribed_RNA"/>
</dbReference>
<reference evidence="1" key="2">
    <citation type="submission" date="2017-11" db="EMBL/GenBank/DDBJ databases">
        <title>Coralsnake Venomics: Analyses of Venom Gland Transcriptomes and Proteomes of Six Brazilian Taxa.</title>
        <authorList>
            <person name="Aird S.D."/>
            <person name="Jorge da Silva N."/>
            <person name="Qiu L."/>
            <person name="Villar-Briones A."/>
            <person name="Aparecida-Saddi V."/>
            <person name="Campos-Telles M.P."/>
            <person name="Grau M."/>
            <person name="Mikheyev A.S."/>
        </authorList>
    </citation>
    <scope>NUCLEOTIDE SEQUENCE</scope>
    <source>
        <tissue evidence="1">Venom_gland</tissue>
    </source>
</reference>